<feature type="region of interest" description="Disordered" evidence="1">
    <location>
        <begin position="84"/>
        <end position="123"/>
    </location>
</feature>
<evidence type="ECO:0000313" key="4">
    <source>
        <dbReference type="Proteomes" id="UP001231518"/>
    </source>
</evidence>
<feature type="compositionally biased region" description="Basic residues" evidence="1">
    <location>
        <begin position="112"/>
        <end position="123"/>
    </location>
</feature>
<dbReference type="EMBL" id="JARGEI010000011">
    <property type="protein sequence ID" value="KAJ8723763.1"/>
    <property type="molecule type" value="Genomic_DNA"/>
</dbReference>
<accession>A0AAD7YQU2</accession>
<sequence length="123" mass="12831">MQVTLETDALAVCALLQAHSILQVEGTSVATSFGAQHANIQDAMANADALAVCALLQAHSILQVEGTSVATSFGAQHANIQDAMANAGNTRNRRAGRVRAATSTQHPAGGGHQRRHLLRSPTR</sequence>
<evidence type="ECO:0000313" key="3">
    <source>
        <dbReference type="EMBL" id="KAJ8723763.1"/>
    </source>
</evidence>
<dbReference type="AlphaFoldDB" id="A0AAD7YQU2"/>
<organism evidence="3 4">
    <name type="scientific">Mythimna separata</name>
    <name type="common">Oriental armyworm</name>
    <name type="synonym">Pseudaletia separata</name>
    <dbReference type="NCBI Taxonomy" id="271217"/>
    <lineage>
        <taxon>Eukaryota</taxon>
        <taxon>Metazoa</taxon>
        <taxon>Ecdysozoa</taxon>
        <taxon>Arthropoda</taxon>
        <taxon>Hexapoda</taxon>
        <taxon>Insecta</taxon>
        <taxon>Pterygota</taxon>
        <taxon>Neoptera</taxon>
        <taxon>Endopterygota</taxon>
        <taxon>Lepidoptera</taxon>
        <taxon>Glossata</taxon>
        <taxon>Ditrysia</taxon>
        <taxon>Noctuoidea</taxon>
        <taxon>Noctuidae</taxon>
        <taxon>Noctuinae</taxon>
        <taxon>Hadenini</taxon>
        <taxon>Mythimna</taxon>
    </lineage>
</organism>
<keyword evidence="4" id="KW-1185">Reference proteome</keyword>
<protein>
    <submittedName>
        <fullName evidence="3">Uncharacterized protein</fullName>
    </submittedName>
</protein>
<proteinExistence type="predicted"/>
<name>A0AAD7YQU2_MYTSE</name>
<gene>
    <name evidence="2" type="ORF">PYW07_007742</name>
    <name evidence="3" type="ORF">PYW07_007743</name>
</gene>
<evidence type="ECO:0000313" key="2">
    <source>
        <dbReference type="EMBL" id="KAJ8723762.1"/>
    </source>
</evidence>
<dbReference type="Proteomes" id="UP001231518">
    <property type="component" value="Chromosome 20"/>
</dbReference>
<reference evidence="3" key="1">
    <citation type="submission" date="2023-03" db="EMBL/GenBank/DDBJ databases">
        <title>Chromosome-level genomes of two armyworms, Mythimna separata and Mythimna loreyi, provide insights into the biosynthesis and reception of sex pheromones.</title>
        <authorList>
            <person name="Zhao H."/>
        </authorList>
    </citation>
    <scope>NUCLEOTIDE SEQUENCE</scope>
    <source>
        <strain evidence="3">BeijingLab</strain>
        <tissue evidence="3">Pupa</tissue>
    </source>
</reference>
<comment type="caution">
    <text evidence="3">The sequence shown here is derived from an EMBL/GenBank/DDBJ whole genome shotgun (WGS) entry which is preliminary data.</text>
</comment>
<dbReference type="EMBL" id="JARGEI010000011">
    <property type="protein sequence ID" value="KAJ8723762.1"/>
    <property type="molecule type" value="Genomic_DNA"/>
</dbReference>
<evidence type="ECO:0000256" key="1">
    <source>
        <dbReference type="SAM" id="MobiDB-lite"/>
    </source>
</evidence>